<organism evidence="6 7">
    <name type="scientific">Sphaerisporangium krabiense</name>
    <dbReference type="NCBI Taxonomy" id="763782"/>
    <lineage>
        <taxon>Bacteria</taxon>
        <taxon>Bacillati</taxon>
        <taxon>Actinomycetota</taxon>
        <taxon>Actinomycetes</taxon>
        <taxon>Streptosporangiales</taxon>
        <taxon>Streptosporangiaceae</taxon>
        <taxon>Sphaerisporangium</taxon>
    </lineage>
</organism>
<keyword evidence="1" id="KW-0805">Transcription regulation</keyword>
<evidence type="ECO:0000259" key="5">
    <source>
        <dbReference type="PROSITE" id="PS50977"/>
    </source>
</evidence>
<feature type="domain" description="HTH tetR-type" evidence="5">
    <location>
        <begin position="12"/>
        <end position="72"/>
    </location>
</feature>
<evidence type="ECO:0000313" key="7">
    <source>
        <dbReference type="Proteomes" id="UP000588112"/>
    </source>
</evidence>
<dbReference type="InterPro" id="IPR001647">
    <property type="entry name" value="HTH_TetR"/>
</dbReference>
<comment type="caution">
    <text evidence="6">The sequence shown here is derived from an EMBL/GenBank/DDBJ whole genome shotgun (WGS) entry which is preliminary data.</text>
</comment>
<gene>
    <name evidence="6" type="ORF">BJ981_006525</name>
</gene>
<dbReference type="Proteomes" id="UP000588112">
    <property type="component" value="Unassembled WGS sequence"/>
</dbReference>
<dbReference type="GO" id="GO:0000976">
    <property type="term" value="F:transcription cis-regulatory region binding"/>
    <property type="evidence" value="ECO:0007669"/>
    <property type="project" value="TreeGrafter"/>
</dbReference>
<evidence type="ECO:0000256" key="3">
    <source>
        <dbReference type="ARBA" id="ARBA00023163"/>
    </source>
</evidence>
<dbReference type="InterPro" id="IPR009057">
    <property type="entry name" value="Homeodomain-like_sf"/>
</dbReference>
<proteinExistence type="predicted"/>
<keyword evidence="7" id="KW-1185">Reference proteome</keyword>
<dbReference type="PROSITE" id="PS50977">
    <property type="entry name" value="HTH_TETR_2"/>
    <property type="match status" value="1"/>
</dbReference>
<dbReference type="Gene3D" id="1.10.10.60">
    <property type="entry name" value="Homeodomain-like"/>
    <property type="match status" value="1"/>
</dbReference>
<evidence type="ECO:0000256" key="2">
    <source>
        <dbReference type="ARBA" id="ARBA00023125"/>
    </source>
</evidence>
<keyword evidence="3" id="KW-0804">Transcription</keyword>
<dbReference type="AlphaFoldDB" id="A0A7W8ZB89"/>
<dbReference type="PRINTS" id="PR00455">
    <property type="entry name" value="HTHTETR"/>
</dbReference>
<reference evidence="6 7" key="1">
    <citation type="submission" date="2020-08" db="EMBL/GenBank/DDBJ databases">
        <title>Sequencing the genomes of 1000 actinobacteria strains.</title>
        <authorList>
            <person name="Klenk H.-P."/>
        </authorList>
    </citation>
    <scope>NUCLEOTIDE SEQUENCE [LARGE SCALE GENOMIC DNA]</scope>
    <source>
        <strain evidence="6 7">DSM 45790</strain>
    </source>
</reference>
<protein>
    <submittedName>
        <fullName evidence="6">AcrR family transcriptional regulator</fullName>
    </submittedName>
</protein>
<name>A0A7W8ZB89_9ACTN</name>
<accession>A0A7W8ZB89</accession>
<keyword evidence="2 4" id="KW-0238">DNA-binding</keyword>
<dbReference type="PANTHER" id="PTHR30055:SF234">
    <property type="entry name" value="HTH-TYPE TRANSCRIPTIONAL REGULATOR BETI"/>
    <property type="match status" value="1"/>
</dbReference>
<evidence type="ECO:0000256" key="1">
    <source>
        <dbReference type="ARBA" id="ARBA00023015"/>
    </source>
</evidence>
<dbReference type="GO" id="GO:0003700">
    <property type="term" value="F:DNA-binding transcription factor activity"/>
    <property type="evidence" value="ECO:0007669"/>
    <property type="project" value="TreeGrafter"/>
</dbReference>
<dbReference type="InterPro" id="IPR050109">
    <property type="entry name" value="HTH-type_TetR-like_transc_reg"/>
</dbReference>
<dbReference type="SUPFAM" id="SSF46689">
    <property type="entry name" value="Homeodomain-like"/>
    <property type="match status" value="1"/>
</dbReference>
<evidence type="ECO:0000256" key="4">
    <source>
        <dbReference type="PROSITE-ProRule" id="PRU00335"/>
    </source>
</evidence>
<dbReference type="EMBL" id="JACHBR010000002">
    <property type="protein sequence ID" value="MBB5630761.1"/>
    <property type="molecule type" value="Genomic_DNA"/>
</dbReference>
<dbReference type="InterPro" id="IPR023772">
    <property type="entry name" value="DNA-bd_HTH_TetR-type_CS"/>
</dbReference>
<feature type="DNA-binding region" description="H-T-H motif" evidence="4">
    <location>
        <begin position="35"/>
        <end position="54"/>
    </location>
</feature>
<dbReference type="PROSITE" id="PS01081">
    <property type="entry name" value="HTH_TETR_1"/>
    <property type="match status" value="1"/>
</dbReference>
<evidence type="ECO:0000313" key="6">
    <source>
        <dbReference type="EMBL" id="MBB5630761.1"/>
    </source>
</evidence>
<dbReference type="RefSeq" id="WP_184617154.1">
    <property type="nucleotide sequence ID" value="NZ_BOOS01000052.1"/>
</dbReference>
<dbReference type="Gene3D" id="1.10.357.10">
    <property type="entry name" value="Tetracycline Repressor, domain 2"/>
    <property type="match status" value="1"/>
</dbReference>
<dbReference type="PANTHER" id="PTHR30055">
    <property type="entry name" value="HTH-TYPE TRANSCRIPTIONAL REGULATOR RUTR"/>
    <property type="match status" value="1"/>
</dbReference>
<sequence>MNGPGLRERKKLRTRHTLVETAVRLFERKGFEETTVAEIAAAAEVSTRTFFSYFASKEDVIFFDTRARSDRALAIIADRAPGEPVVDLLRRVAEAIFRGPRGPQDEEDNDALEDARLAMRLLPARNRLIMSVPALQARALHLLFDVQMELVEAVERAYEGELDHVEAAAAVGAFVGAAKVAAMACRRRDESAEAMWAAALRGAEIAALGLGSLGGAGRA</sequence>
<dbReference type="Pfam" id="PF00440">
    <property type="entry name" value="TetR_N"/>
    <property type="match status" value="1"/>
</dbReference>